<gene>
    <name evidence="2" type="ORF">TPSD3_11245</name>
</gene>
<reference evidence="2 3" key="1">
    <citation type="submission" date="2016-12" db="EMBL/GenBank/DDBJ databases">
        <title>Thioflexothrix psekupsii D3 genome sequencing and assembly.</title>
        <authorList>
            <person name="Fomenkov A."/>
            <person name="Vincze T."/>
            <person name="Grabovich M."/>
            <person name="Anton B.P."/>
            <person name="Dubinina G."/>
            <person name="Orlova M."/>
            <person name="Belousova E."/>
            <person name="Roberts R.J."/>
        </authorList>
    </citation>
    <scope>NUCLEOTIDE SEQUENCE [LARGE SCALE GENOMIC DNA]</scope>
    <source>
        <strain evidence="2">D3</strain>
    </source>
</reference>
<accession>A0A251X633</accession>
<keyword evidence="3" id="KW-1185">Reference proteome</keyword>
<dbReference type="InterPro" id="IPR051702">
    <property type="entry name" value="SH3_domain_YSC84-like"/>
</dbReference>
<protein>
    <recommendedName>
        <fullName evidence="1">Ysc84 actin-binding domain-containing protein</fullName>
    </recommendedName>
</protein>
<dbReference type="GO" id="GO:0035091">
    <property type="term" value="F:phosphatidylinositol binding"/>
    <property type="evidence" value="ECO:0007669"/>
    <property type="project" value="TreeGrafter"/>
</dbReference>
<organism evidence="2 3">
    <name type="scientific">Thioflexithrix psekupsensis</name>
    <dbReference type="NCBI Taxonomy" id="1570016"/>
    <lineage>
        <taxon>Bacteria</taxon>
        <taxon>Pseudomonadati</taxon>
        <taxon>Pseudomonadota</taxon>
        <taxon>Gammaproteobacteria</taxon>
        <taxon>Thiotrichales</taxon>
        <taxon>Thioflexithrix</taxon>
    </lineage>
</organism>
<sequence>MAEVEEKITHAINIINNFINSGVSSDIKQQAQAIVIIPRLFRVSFIMGGKTGAGLLLFRLPDGTWSSPLFVLLSGGSLGLQLGASSSDVLLLFRSAADLDVLENGKVTLTAIAAVAVGNFGKASVAATDIRFKADIYAWLRQRGLFLGVALEGALLDLDMPTMQAFYAPNEINFNALRYGTLIHTHSLVGELRELLKGWE</sequence>
<dbReference type="InterPro" id="IPR007461">
    <property type="entry name" value="Ysc84_actin-binding"/>
</dbReference>
<comment type="caution">
    <text evidence="2">The sequence shown here is derived from an EMBL/GenBank/DDBJ whole genome shotgun (WGS) entry which is preliminary data.</text>
</comment>
<proteinExistence type="predicted"/>
<dbReference type="CDD" id="cd11524">
    <property type="entry name" value="SYLF"/>
    <property type="match status" value="1"/>
</dbReference>
<evidence type="ECO:0000259" key="1">
    <source>
        <dbReference type="Pfam" id="PF04366"/>
    </source>
</evidence>
<dbReference type="Proteomes" id="UP000194798">
    <property type="component" value="Unassembled WGS sequence"/>
</dbReference>
<dbReference type="AlphaFoldDB" id="A0A251X633"/>
<evidence type="ECO:0000313" key="3">
    <source>
        <dbReference type="Proteomes" id="UP000194798"/>
    </source>
</evidence>
<feature type="domain" description="Ysc84 actin-binding" evidence="1">
    <location>
        <begin position="75"/>
        <end position="173"/>
    </location>
</feature>
<evidence type="ECO:0000313" key="2">
    <source>
        <dbReference type="EMBL" id="OUD13206.1"/>
    </source>
</evidence>
<dbReference type="PANTHER" id="PTHR15629">
    <property type="entry name" value="SH3YL1 PROTEIN"/>
    <property type="match status" value="1"/>
</dbReference>
<name>A0A251X633_9GAMM</name>
<dbReference type="Pfam" id="PF04366">
    <property type="entry name" value="Ysc84"/>
    <property type="match status" value="1"/>
</dbReference>
<dbReference type="EMBL" id="MSLT01000018">
    <property type="protein sequence ID" value="OUD13206.1"/>
    <property type="molecule type" value="Genomic_DNA"/>
</dbReference>
<dbReference type="PANTHER" id="PTHR15629:SF2">
    <property type="entry name" value="SH3 DOMAIN-CONTAINING YSC84-LIKE PROTEIN 1"/>
    <property type="match status" value="1"/>
</dbReference>